<dbReference type="AlphaFoldDB" id="A0AAV7LJ04"/>
<accession>A0AAV7LJ04</accession>
<sequence>MPRVASKNAVPQSSCWSWSTEPCGRCRLERITHLGSRCADSAVPLARASVGASRPRYLPWQRGVVALDAGGDRGLQLDNAAGSVERTRGG</sequence>
<comment type="caution">
    <text evidence="1">The sequence shown here is derived from an EMBL/GenBank/DDBJ whole genome shotgun (WGS) entry which is preliminary data.</text>
</comment>
<dbReference type="EMBL" id="JANPWB010000015">
    <property type="protein sequence ID" value="KAJ1091043.1"/>
    <property type="molecule type" value="Genomic_DNA"/>
</dbReference>
<gene>
    <name evidence="1" type="ORF">NDU88_004171</name>
</gene>
<evidence type="ECO:0000313" key="1">
    <source>
        <dbReference type="EMBL" id="KAJ1091043.1"/>
    </source>
</evidence>
<evidence type="ECO:0000313" key="2">
    <source>
        <dbReference type="Proteomes" id="UP001066276"/>
    </source>
</evidence>
<keyword evidence="2" id="KW-1185">Reference proteome</keyword>
<name>A0AAV7LJ04_PLEWA</name>
<dbReference type="Proteomes" id="UP001066276">
    <property type="component" value="Chromosome 11"/>
</dbReference>
<reference evidence="1" key="1">
    <citation type="journal article" date="2022" name="bioRxiv">
        <title>Sequencing and chromosome-scale assembly of the giantPleurodeles waltlgenome.</title>
        <authorList>
            <person name="Brown T."/>
            <person name="Elewa A."/>
            <person name="Iarovenko S."/>
            <person name="Subramanian E."/>
            <person name="Araus A.J."/>
            <person name="Petzold A."/>
            <person name="Susuki M."/>
            <person name="Suzuki K.-i.T."/>
            <person name="Hayashi T."/>
            <person name="Toyoda A."/>
            <person name="Oliveira C."/>
            <person name="Osipova E."/>
            <person name="Leigh N.D."/>
            <person name="Simon A."/>
            <person name="Yun M.H."/>
        </authorList>
    </citation>
    <scope>NUCLEOTIDE SEQUENCE</scope>
    <source>
        <strain evidence="1">20211129_DDA</strain>
        <tissue evidence="1">Liver</tissue>
    </source>
</reference>
<proteinExistence type="predicted"/>
<protein>
    <submittedName>
        <fullName evidence="1">Uncharacterized protein</fullName>
    </submittedName>
</protein>
<organism evidence="1 2">
    <name type="scientific">Pleurodeles waltl</name>
    <name type="common">Iberian ribbed newt</name>
    <dbReference type="NCBI Taxonomy" id="8319"/>
    <lineage>
        <taxon>Eukaryota</taxon>
        <taxon>Metazoa</taxon>
        <taxon>Chordata</taxon>
        <taxon>Craniata</taxon>
        <taxon>Vertebrata</taxon>
        <taxon>Euteleostomi</taxon>
        <taxon>Amphibia</taxon>
        <taxon>Batrachia</taxon>
        <taxon>Caudata</taxon>
        <taxon>Salamandroidea</taxon>
        <taxon>Salamandridae</taxon>
        <taxon>Pleurodelinae</taxon>
        <taxon>Pleurodeles</taxon>
    </lineage>
</organism>